<sequence length="232" mass="25544">MKTNLLLALALTILVGSAGLCQPTQRKMPLNSLDGLLPVKAQVSVETYLGNSSVRVSDSAMANNTAGPEVTHAKIRNLRFHNGTIEVELAAKPLATAGELARGFVGIAFRMADDESKFECIYLRPTNGRAQDQLRRNHSVQYVSYPDYPWQKLRKETPEKYESYVDLVAGEWTKIRIEVQGDKARLYVHGASQPSLIVNDLKHGPDQVGAIGLWIGYGTDAHFANLVVTPKN</sequence>
<dbReference type="EMBL" id="WPIN01000013">
    <property type="protein sequence ID" value="MVM34009.1"/>
    <property type="molecule type" value="Genomic_DNA"/>
</dbReference>
<evidence type="ECO:0000256" key="1">
    <source>
        <dbReference type="SAM" id="SignalP"/>
    </source>
</evidence>
<dbReference type="Proteomes" id="UP000436006">
    <property type="component" value="Unassembled WGS sequence"/>
</dbReference>
<proteinExistence type="predicted"/>
<protein>
    <recommendedName>
        <fullName evidence="4">DUF1080 domain-containing protein</fullName>
    </recommendedName>
</protein>
<evidence type="ECO:0000313" key="3">
    <source>
        <dbReference type="Proteomes" id="UP000436006"/>
    </source>
</evidence>
<gene>
    <name evidence="2" type="ORF">GO755_28505</name>
</gene>
<keyword evidence="1" id="KW-0732">Signal</keyword>
<evidence type="ECO:0000313" key="2">
    <source>
        <dbReference type="EMBL" id="MVM34009.1"/>
    </source>
</evidence>
<evidence type="ECO:0008006" key="4">
    <source>
        <dbReference type="Google" id="ProtNLM"/>
    </source>
</evidence>
<reference evidence="2 3" key="1">
    <citation type="submission" date="2019-12" db="EMBL/GenBank/DDBJ databases">
        <title>Spirosoma sp. HMF4905 genome sequencing and assembly.</title>
        <authorList>
            <person name="Kang H."/>
            <person name="Cha I."/>
            <person name="Kim H."/>
            <person name="Joh K."/>
        </authorList>
    </citation>
    <scope>NUCLEOTIDE SEQUENCE [LARGE SCALE GENOMIC DNA]</scope>
    <source>
        <strain evidence="2 3">HMF4905</strain>
    </source>
</reference>
<name>A0A7K1SJM5_9BACT</name>
<organism evidence="2 3">
    <name type="scientific">Spirosoma arboris</name>
    <dbReference type="NCBI Taxonomy" id="2682092"/>
    <lineage>
        <taxon>Bacteria</taxon>
        <taxon>Pseudomonadati</taxon>
        <taxon>Bacteroidota</taxon>
        <taxon>Cytophagia</taxon>
        <taxon>Cytophagales</taxon>
        <taxon>Cytophagaceae</taxon>
        <taxon>Spirosoma</taxon>
    </lineage>
</organism>
<feature type="chain" id="PRO_5029524380" description="DUF1080 domain-containing protein" evidence="1">
    <location>
        <begin position="19"/>
        <end position="232"/>
    </location>
</feature>
<comment type="caution">
    <text evidence="2">The sequence shown here is derived from an EMBL/GenBank/DDBJ whole genome shotgun (WGS) entry which is preliminary data.</text>
</comment>
<dbReference type="RefSeq" id="WP_157588716.1">
    <property type="nucleotide sequence ID" value="NZ_WPIN01000013.1"/>
</dbReference>
<dbReference type="Gene3D" id="2.60.120.560">
    <property type="entry name" value="Exo-inulinase, domain 1"/>
    <property type="match status" value="1"/>
</dbReference>
<accession>A0A7K1SJM5</accession>
<keyword evidence="3" id="KW-1185">Reference proteome</keyword>
<feature type="signal peptide" evidence="1">
    <location>
        <begin position="1"/>
        <end position="18"/>
    </location>
</feature>
<dbReference type="AlphaFoldDB" id="A0A7K1SJM5"/>